<dbReference type="EMBL" id="VCQV01000010">
    <property type="protein sequence ID" value="TWP36698.1"/>
    <property type="molecule type" value="Genomic_DNA"/>
</dbReference>
<sequence length="334" mass="34086">MVPEAEFTSYYGRPVVKESPWQADIPAYLFTGGLAGASSLLAAGAGATGRSTLARNSRVGALAAIGASTFFLIHDLGKPSRFLNMMRVFRPTSPMSMGTWLLAAYGPLTGLAAAHEIVGALPVGTRKVLPSVFTRALQATGRPAGWGAALVGPAVATYTAVLIGDTATPTWHDASGQLPFVFAGSAATAAGGLGMLTTPVPQSGPARRMAVGGVIAEQLAQAWMTRSMGLSVQTLHEDRAGTLLRLATVLSTAGGIGVVLAGAVSRKPRGATGAQLLSAVSGTALMAASACTRFGIFHAGQASARDPRYTVVPQRERVDAGHPVRSDRTPPGGG</sequence>
<accession>A0A563E2C7</accession>
<evidence type="ECO:0000256" key="6">
    <source>
        <dbReference type="ARBA" id="ARBA00023136"/>
    </source>
</evidence>
<feature type="transmembrane region" description="Helical" evidence="7">
    <location>
        <begin position="243"/>
        <end position="264"/>
    </location>
</feature>
<feature type="transmembrane region" description="Helical" evidence="7">
    <location>
        <begin position="176"/>
        <end position="198"/>
    </location>
</feature>
<evidence type="ECO:0000256" key="5">
    <source>
        <dbReference type="ARBA" id="ARBA00022989"/>
    </source>
</evidence>
<dbReference type="Pfam" id="PF03916">
    <property type="entry name" value="NrfD"/>
    <property type="match status" value="1"/>
</dbReference>
<reference evidence="8 9" key="1">
    <citation type="submission" date="2019-05" db="EMBL/GenBank/DDBJ databases">
        <authorList>
            <person name="Lee S.D."/>
        </authorList>
    </citation>
    <scope>NUCLEOTIDE SEQUENCE [LARGE SCALE GENOMIC DNA]</scope>
    <source>
        <strain evidence="8 9">C5-26</strain>
    </source>
</reference>
<dbReference type="OrthoDB" id="112837at2"/>
<keyword evidence="4 7" id="KW-0812">Transmembrane</keyword>
<evidence type="ECO:0000256" key="1">
    <source>
        <dbReference type="ARBA" id="ARBA00004651"/>
    </source>
</evidence>
<feature type="transmembrane region" description="Helical" evidence="7">
    <location>
        <begin position="59"/>
        <end position="77"/>
    </location>
</feature>
<dbReference type="Gene3D" id="1.20.1630.10">
    <property type="entry name" value="Formate dehydrogenase/DMSO reductase domain"/>
    <property type="match status" value="1"/>
</dbReference>
<feature type="transmembrane region" description="Helical" evidence="7">
    <location>
        <begin position="97"/>
        <end position="123"/>
    </location>
</feature>
<feature type="transmembrane region" description="Helical" evidence="7">
    <location>
        <begin position="276"/>
        <end position="296"/>
    </location>
</feature>
<dbReference type="GO" id="GO:0005886">
    <property type="term" value="C:plasma membrane"/>
    <property type="evidence" value="ECO:0007669"/>
    <property type="project" value="UniProtKB-SubCell"/>
</dbReference>
<keyword evidence="5 7" id="KW-1133">Transmembrane helix</keyword>
<evidence type="ECO:0000256" key="2">
    <source>
        <dbReference type="ARBA" id="ARBA00008929"/>
    </source>
</evidence>
<evidence type="ECO:0000313" key="9">
    <source>
        <dbReference type="Proteomes" id="UP000320244"/>
    </source>
</evidence>
<feature type="transmembrane region" description="Helical" evidence="7">
    <location>
        <begin position="25"/>
        <end position="47"/>
    </location>
</feature>
<reference evidence="8 9" key="2">
    <citation type="submission" date="2019-08" db="EMBL/GenBank/DDBJ databases">
        <title>Jejuicoccus antrihumi gen. nov., sp. nov., a new member of the family Dermacoccaceae isolated from a cave.</title>
        <authorList>
            <person name="Schumann P."/>
            <person name="Kim I.S."/>
        </authorList>
    </citation>
    <scope>NUCLEOTIDE SEQUENCE [LARGE SCALE GENOMIC DNA]</scope>
    <source>
        <strain evidence="8 9">C5-26</strain>
    </source>
</reference>
<feature type="transmembrane region" description="Helical" evidence="7">
    <location>
        <begin position="144"/>
        <end position="164"/>
    </location>
</feature>
<dbReference type="PANTHER" id="PTHR34856">
    <property type="entry name" value="PROTEIN NRFD"/>
    <property type="match status" value="1"/>
</dbReference>
<dbReference type="Proteomes" id="UP000320244">
    <property type="component" value="Unassembled WGS sequence"/>
</dbReference>
<comment type="subcellular location">
    <subcellularLocation>
        <location evidence="1">Cell membrane</location>
        <topology evidence="1">Multi-pass membrane protein</topology>
    </subcellularLocation>
</comment>
<proteinExistence type="inferred from homology"/>
<keyword evidence="6 7" id="KW-0472">Membrane</keyword>
<evidence type="ECO:0000256" key="3">
    <source>
        <dbReference type="ARBA" id="ARBA00022475"/>
    </source>
</evidence>
<evidence type="ECO:0000256" key="4">
    <source>
        <dbReference type="ARBA" id="ARBA00022692"/>
    </source>
</evidence>
<dbReference type="InterPro" id="IPR052049">
    <property type="entry name" value="Electron_transfer_protein"/>
</dbReference>
<comment type="caution">
    <text evidence="8">The sequence shown here is derived from an EMBL/GenBank/DDBJ whole genome shotgun (WGS) entry which is preliminary data.</text>
</comment>
<dbReference type="PANTHER" id="PTHR34856:SF2">
    <property type="entry name" value="PROTEIN NRFD"/>
    <property type="match status" value="1"/>
</dbReference>
<keyword evidence="3" id="KW-1003">Cell membrane</keyword>
<organism evidence="8 9">
    <name type="scientific">Leekyejoonella antrihumi</name>
    <dbReference type="NCBI Taxonomy" id="1660198"/>
    <lineage>
        <taxon>Bacteria</taxon>
        <taxon>Bacillati</taxon>
        <taxon>Actinomycetota</taxon>
        <taxon>Actinomycetes</taxon>
        <taxon>Micrococcales</taxon>
        <taxon>Dermacoccaceae</taxon>
        <taxon>Leekyejoonella</taxon>
    </lineage>
</organism>
<comment type="similarity">
    <text evidence="2">Belongs to the NrfD family.</text>
</comment>
<evidence type="ECO:0000256" key="7">
    <source>
        <dbReference type="SAM" id="Phobius"/>
    </source>
</evidence>
<evidence type="ECO:0000313" key="8">
    <source>
        <dbReference type="EMBL" id="TWP36698.1"/>
    </source>
</evidence>
<dbReference type="AlphaFoldDB" id="A0A563E2C7"/>
<protein>
    <submittedName>
        <fullName evidence="8">Polysulfide reductase</fullName>
    </submittedName>
</protein>
<gene>
    <name evidence="8" type="ORF">FGL98_09235</name>
</gene>
<name>A0A563E2C7_9MICO</name>
<dbReference type="InterPro" id="IPR005614">
    <property type="entry name" value="NrfD-like"/>
</dbReference>
<keyword evidence="9" id="KW-1185">Reference proteome</keyword>